<accession>A0AAD5Q9Y4</accession>
<organism evidence="2 3">
    <name type="scientific">Pythium insidiosum</name>
    <name type="common">Pythiosis disease agent</name>
    <dbReference type="NCBI Taxonomy" id="114742"/>
    <lineage>
        <taxon>Eukaryota</taxon>
        <taxon>Sar</taxon>
        <taxon>Stramenopiles</taxon>
        <taxon>Oomycota</taxon>
        <taxon>Peronosporomycetes</taxon>
        <taxon>Pythiales</taxon>
        <taxon>Pythiaceae</taxon>
        <taxon>Pythium</taxon>
    </lineage>
</organism>
<dbReference type="InterPro" id="IPR032675">
    <property type="entry name" value="LRR_dom_sf"/>
</dbReference>
<dbReference type="InterPro" id="IPR006553">
    <property type="entry name" value="Leu-rich_rpt_Cys-con_subtyp"/>
</dbReference>
<dbReference type="SUPFAM" id="SSF52047">
    <property type="entry name" value="RNI-like"/>
    <property type="match status" value="1"/>
</dbReference>
<dbReference type="PANTHER" id="PTHR13318">
    <property type="entry name" value="PARTNER OF PAIRED, ISOFORM B-RELATED"/>
    <property type="match status" value="1"/>
</dbReference>
<dbReference type="AlphaFoldDB" id="A0AAD5Q9Y4"/>
<gene>
    <name evidence="2" type="ORF">P43SY_009128</name>
</gene>
<comment type="caution">
    <text evidence="2">The sequence shown here is derived from an EMBL/GenBank/DDBJ whole genome shotgun (WGS) entry which is preliminary data.</text>
</comment>
<sequence length="289" mass="32183">MGVATTAYTATVSMKKPKTIKRDDDDLQLGPKERKVMRLTDPSPEHDCAMFDDIATTNQETEMPCPWSQIGRVTADAMEHLRILSQHCNRLQEIHLRDMVVDSAALARLVTRNAETLRVVDLLGCHTITGDDVRQLIKCSRLEELNLWGCHNVENAAIADAVIACPTLRRLNLRYCHKVDDALVRVIAGHLPLLHELNIRYCYKVSDAGVDAITQQLLNLEVLNLSQCNKITDMSITHIVARLKKLKELRLWGCSKLTTSSVVAISEGLPSLALVDIRSQDKCPTTGAV</sequence>
<keyword evidence="3" id="KW-1185">Reference proteome</keyword>
<name>A0AAD5Q9Y4_PYTIN</name>
<dbReference type="GO" id="GO:0031146">
    <property type="term" value="P:SCF-dependent proteasomal ubiquitin-dependent protein catabolic process"/>
    <property type="evidence" value="ECO:0007669"/>
    <property type="project" value="TreeGrafter"/>
</dbReference>
<protein>
    <recommendedName>
        <fullName evidence="1">F-box/LRR-repeat protein 15-like leucin rich repeat domain-containing protein</fullName>
    </recommendedName>
</protein>
<dbReference type="GO" id="GO:0019005">
    <property type="term" value="C:SCF ubiquitin ligase complex"/>
    <property type="evidence" value="ECO:0007669"/>
    <property type="project" value="TreeGrafter"/>
</dbReference>
<evidence type="ECO:0000313" key="2">
    <source>
        <dbReference type="EMBL" id="KAJ0399464.1"/>
    </source>
</evidence>
<evidence type="ECO:0000313" key="3">
    <source>
        <dbReference type="Proteomes" id="UP001209570"/>
    </source>
</evidence>
<dbReference type="InterPro" id="IPR057207">
    <property type="entry name" value="FBXL15_LRR"/>
</dbReference>
<dbReference type="Proteomes" id="UP001209570">
    <property type="component" value="Unassembled WGS sequence"/>
</dbReference>
<dbReference type="Pfam" id="PF25372">
    <property type="entry name" value="DUF7885"/>
    <property type="match status" value="1"/>
</dbReference>
<reference evidence="2" key="1">
    <citation type="submission" date="2021-12" db="EMBL/GenBank/DDBJ databases">
        <title>Prjna785345.</title>
        <authorList>
            <person name="Rujirawat T."/>
            <person name="Krajaejun T."/>
        </authorList>
    </citation>
    <scope>NUCLEOTIDE SEQUENCE</scope>
    <source>
        <strain evidence="2">Pi057C3</strain>
    </source>
</reference>
<evidence type="ECO:0000259" key="1">
    <source>
        <dbReference type="Pfam" id="PF25372"/>
    </source>
</evidence>
<dbReference type="SMART" id="SM00367">
    <property type="entry name" value="LRR_CC"/>
    <property type="match status" value="6"/>
</dbReference>
<dbReference type="Gene3D" id="3.80.10.10">
    <property type="entry name" value="Ribonuclease Inhibitor"/>
    <property type="match status" value="2"/>
</dbReference>
<proteinExistence type="predicted"/>
<dbReference type="EMBL" id="JAKCXM010000182">
    <property type="protein sequence ID" value="KAJ0399464.1"/>
    <property type="molecule type" value="Genomic_DNA"/>
</dbReference>
<feature type="domain" description="F-box/LRR-repeat protein 15-like leucin rich repeat" evidence="1">
    <location>
        <begin position="85"/>
        <end position="265"/>
    </location>
</feature>